<keyword evidence="3" id="KW-1185">Reference proteome</keyword>
<organism evidence="2 3">
    <name type="scientific">Methylobacterium cerastii</name>
    <dbReference type="NCBI Taxonomy" id="932741"/>
    <lineage>
        <taxon>Bacteria</taxon>
        <taxon>Pseudomonadati</taxon>
        <taxon>Pseudomonadota</taxon>
        <taxon>Alphaproteobacteria</taxon>
        <taxon>Hyphomicrobiales</taxon>
        <taxon>Methylobacteriaceae</taxon>
        <taxon>Methylobacterium</taxon>
    </lineage>
</organism>
<dbReference type="EMBL" id="BPQG01000079">
    <property type="protein sequence ID" value="GJD46454.1"/>
    <property type="molecule type" value="Genomic_DNA"/>
</dbReference>
<dbReference type="InterPro" id="IPR042245">
    <property type="entry name" value="Tgt2/MlaC_sf"/>
</dbReference>
<dbReference type="Proteomes" id="UP001055117">
    <property type="component" value="Unassembled WGS sequence"/>
</dbReference>
<keyword evidence="1" id="KW-0732">Signal</keyword>
<feature type="chain" id="PRO_5045354943" description="ABC transporter substrate-binding protein" evidence="1">
    <location>
        <begin position="20"/>
        <end position="198"/>
    </location>
</feature>
<evidence type="ECO:0000313" key="2">
    <source>
        <dbReference type="EMBL" id="GJD46454.1"/>
    </source>
</evidence>
<evidence type="ECO:0000256" key="1">
    <source>
        <dbReference type="SAM" id="SignalP"/>
    </source>
</evidence>
<accession>A0ABQ4QMN2</accession>
<comment type="caution">
    <text evidence="2">The sequence shown here is derived from an EMBL/GenBank/DDBJ whole genome shotgun (WGS) entry which is preliminary data.</text>
</comment>
<gene>
    <name evidence="2" type="ORF">AFCDBAGC_4335</name>
</gene>
<evidence type="ECO:0000313" key="3">
    <source>
        <dbReference type="Proteomes" id="UP001055117"/>
    </source>
</evidence>
<sequence>MRRFLVALALAAAAVPASAADDPAVAVVDGLYARFDATVKNGAGTLKDRVDAVGPTLERSFDYPAMVRLAIGAKWADFTPEQQGAITEAFRRNFVVTYANRLARAAGAKFEVTRKSEPSGSNQRVLTHVTTPDGDDSQIDFVVNADNRIQDVLLNGNVSEIAGQRTTLGPPLKAGGADGVLKFLRQRTDGMLAAKPAP</sequence>
<proteinExistence type="predicted"/>
<dbReference type="RefSeq" id="WP_238272923.1">
    <property type="nucleotide sequence ID" value="NZ_BPQG01000079.1"/>
</dbReference>
<reference evidence="2 3" key="1">
    <citation type="journal article" date="2021" name="Front. Microbiol.">
        <title>Comprehensive Comparative Genomics and Phenotyping of Methylobacterium Species.</title>
        <authorList>
            <person name="Alessa O."/>
            <person name="Ogura Y."/>
            <person name="Fujitani Y."/>
            <person name="Takami H."/>
            <person name="Hayashi T."/>
            <person name="Sahin N."/>
            <person name="Tani A."/>
        </authorList>
    </citation>
    <scope>NUCLEOTIDE SEQUENCE [LARGE SCALE GENOMIC DNA]</scope>
    <source>
        <strain evidence="2 3">DSM 23679</strain>
    </source>
</reference>
<protein>
    <recommendedName>
        <fullName evidence="4">ABC transporter substrate-binding protein</fullName>
    </recommendedName>
</protein>
<evidence type="ECO:0008006" key="4">
    <source>
        <dbReference type="Google" id="ProtNLM"/>
    </source>
</evidence>
<dbReference type="InterPro" id="IPR008869">
    <property type="entry name" value="MlaC/ttg2D"/>
</dbReference>
<dbReference type="Pfam" id="PF05494">
    <property type="entry name" value="MlaC"/>
    <property type="match status" value="1"/>
</dbReference>
<name>A0ABQ4QMN2_9HYPH</name>
<feature type="signal peptide" evidence="1">
    <location>
        <begin position="1"/>
        <end position="19"/>
    </location>
</feature>
<dbReference type="Gene3D" id="3.10.450.710">
    <property type="entry name" value="Tgt2/MlaC"/>
    <property type="match status" value="1"/>
</dbReference>